<dbReference type="EMBL" id="GL876976">
    <property type="protein sequence ID" value="KLU90870.1"/>
    <property type="molecule type" value="Genomic_DNA"/>
</dbReference>
<dbReference type="Pfam" id="PF04828">
    <property type="entry name" value="GFA"/>
    <property type="match status" value="1"/>
</dbReference>
<dbReference type="PANTHER" id="PTHR33337:SF40">
    <property type="entry name" value="CENP-V_GFA DOMAIN-CONTAINING PROTEIN-RELATED"/>
    <property type="match status" value="1"/>
</dbReference>
<dbReference type="Gene3D" id="3.90.1590.10">
    <property type="entry name" value="glutathione-dependent formaldehyde- activating enzyme (gfa)"/>
    <property type="match status" value="1"/>
</dbReference>
<keyword evidence="9" id="KW-1185">Reference proteome</keyword>
<evidence type="ECO:0000256" key="5">
    <source>
        <dbReference type="SAM" id="MobiDB-lite"/>
    </source>
</evidence>
<evidence type="ECO:0000313" key="7">
    <source>
        <dbReference type="EMBL" id="KLU90870.1"/>
    </source>
</evidence>
<evidence type="ECO:0000256" key="4">
    <source>
        <dbReference type="ARBA" id="ARBA00023239"/>
    </source>
</evidence>
<dbReference type="Proteomes" id="UP000011715">
    <property type="component" value="Unassembled WGS sequence"/>
</dbReference>
<reference evidence="7" key="3">
    <citation type="submission" date="2011-03" db="EMBL/GenBank/DDBJ databases">
        <title>Annotation of Magnaporthe poae ATCC 64411.</title>
        <authorList>
            <person name="Ma L.-J."/>
            <person name="Dead R."/>
            <person name="Young S.K."/>
            <person name="Zeng Q."/>
            <person name="Gargeya S."/>
            <person name="Fitzgerald M."/>
            <person name="Haas B."/>
            <person name="Abouelleil A."/>
            <person name="Alvarado L."/>
            <person name="Arachchi H.M."/>
            <person name="Berlin A."/>
            <person name="Brown A."/>
            <person name="Chapman S.B."/>
            <person name="Chen Z."/>
            <person name="Dunbar C."/>
            <person name="Freedman E."/>
            <person name="Gearin G."/>
            <person name="Gellesch M."/>
            <person name="Goldberg J."/>
            <person name="Griggs A."/>
            <person name="Gujja S."/>
            <person name="Heiman D."/>
            <person name="Howarth C."/>
            <person name="Larson L."/>
            <person name="Lui A."/>
            <person name="MacDonald P.J.P."/>
            <person name="Mehta T."/>
            <person name="Montmayeur A."/>
            <person name="Murphy C."/>
            <person name="Neiman D."/>
            <person name="Pearson M."/>
            <person name="Priest M."/>
            <person name="Roberts A."/>
            <person name="Saif S."/>
            <person name="Shea T."/>
            <person name="Shenoy N."/>
            <person name="Sisk P."/>
            <person name="Stolte C."/>
            <person name="Sykes S."/>
            <person name="Yandava C."/>
            <person name="Wortman J."/>
            <person name="Nusbaum C."/>
            <person name="Birren B."/>
        </authorList>
    </citation>
    <scope>NUCLEOTIDE SEQUENCE</scope>
    <source>
        <strain evidence="7">ATCC 64411</strain>
    </source>
</reference>
<reference evidence="7" key="1">
    <citation type="submission" date="2010-05" db="EMBL/GenBank/DDBJ databases">
        <title>The Genome Sequence of Magnaporthe poae strain ATCC 64411.</title>
        <authorList>
            <consortium name="The Broad Institute Genome Sequencing Platform"/>
            <consortium name="Broad Institute Genome Sequencing Center for Infectious Disease"/>
            <person name="Ma L.-J."/>
            <person name="Dead R."/>
            <person name="Young S."/>
            <person name="Zeng Q."/>
            <person name="Koehrsen M."/>
            <person name="Alvarado L."/>
            <person name="Berlin A."/>
            <person name="Chapman S.B."/>
            <person name="Chen Z."/>
            <person name="Freedman E."/>
            <person name="Gellesch M."/>
            <person name="Goldberg J."/>
            <person name="Griggs A."/>
            <person name="Gujja S."/>
            <person name="Heilman E.R."/>
            <person name="Heiman D."/>
            <person name="Hepburn T."/>
            <person name="Howarth C."/>
            <person name="Jen D."/>
            <person name="Larson L."/>
            <person name="Mehta T."/>
            <person name="Neiman D."/>
            <person name="Pearson M."/>
            <person name="Roberts A."/>
            <person name="Saif S."/>
            <person name="Shea T."/>
            <person name="Shenoy N."/>
            <person name="Sisk P."/>
            <person name="Stolte C."/>
            <person name="Sykes S."/>
            <person name="Walk T."/>
            <person name="White J."/>
            <person name="Yandava C."/>
            <person name="Haas B."/>
            <person name="Nusbaum C."/>
            <person name="Birren B."/>
        </authorList>
    </citation>
    <scope>NUCLEOTIDE SEQUENCE</scope>
    <source>
        <strain evidence="7">ATCC 64411</strain>
    </source>
</reference>
<name>A0A0C4E9U5_MAGP6</name>
<reference evidence="9" key="2">
    <citation type="submission" date="2010-05" db="EMBL/GenBank/DDBJ databases">
        <title>The genome sequence of Magnaporthe poae strain ATCC 64411.</title>
        <authorList>
            <person name="Ma L.-J."/>
            <person name="Dead R."/>
            <person name="Young S."/>
            <person name="Zeng Q."/>
            <person name="Koehrsen M."/>
            <person name="Alvarado L."/>
            <person name="Berlin A."/>
            <person name="Chapman S.B."/>
            <person name="Chen Z."/>
            <person name="Freedman E."/>
            <person name="Gellesch M."/>
            <person name="Goldberg J."/>
            <person name="Griggs A."/>
            <person name="Gujja S."/>
            <person name="Heilman E.R."/>
            <person name="Heiman D."/>
            <person name="Hepburn T."/>
            <person name="Howarth C."/>
            <person name="Jen D."/>
            <person name="Larson L."/>
            <person name="Mehta T."/>
            <person name="Neiman D."/>
            <person name="Pearson M."/>
            <person name="Roberts A."/>
            <person name="Saif S."/>
            <person name="Shea T."/>
            <person name="Shenoy N."/>
            <person name="Sisk P."/>
            <person name="Stolte C."/>
            <person name="Sykes S."/>
            <person name="Walk T."/>
            <person name="White J."/>
            <person name="Yandava C."/>
            <person name="Haas B."/>
            <person name="Nusbaum C."/>
            <person name="Birren B."/>
        </authorList>
    </citation>
    <scope>NUCLEOTIDE SEQUENCE [LARGE SCALE GENOMIC DNA]</scope>
    <source>
        <strain evidence="9">ATCC 64411 / 73-15</strain>
    </source>
</reference>
<sequence>MDPQKVKEITIRARCLCSARVYATSVAASALPLRAVCCHCDSCRRMTGGLYFAVAPWPPCLDGPSSEGGVDLSQLKRYDFSATIAVFSCAVCSSFLFCRGPGREDPLRVVVSALDDTANVNVSDGVPVVVYEAHIFVGDTLDGGVSRLLCRNGDGGGAEEGPVSGSGNDNTAEMRLRRH</sequence>
<keyword evidence="4" id="KW-0456">Lyase</keyword>
<dbReference type="OrthoDB" id="5422068at2759"/>
<dbReference type="SUPFAM" id="SSF51316">
    <property type="entry name" value="Mss4-like"/>
    <property type="match status" value="1"/>
</dbReference>
<dbReference type="eggNOG" id="ENOG502RI0G">
    <property type="taxonomic scope" value="Eukaryota"/>
</dbReference>
<keyword evidence="3" id="KW-0862">Zinc</keyword>
<keyword evidence="2" id="KW-0479">Metal-binding</keyword>
<dbReference type="PANTHER" id="PTHR33337">
    <property type="entry name" value="GFA DOMAIN-CONTAINING PROTEIN"/>
    <property type="match status" value="1"/>
</dbReference>
<dbReference type="PROSITE" id="PS51891">
    <property type="entry name" value="CENP_V_GFA"/>
    <property type="match status" value="1"/>
</dbReference>
<proteinExistence type="inferred from homology"/>
<organism evidence="8 9">
    <name type="scientific">Magnaporthiopsis poae (strain ATCC 64411 / 73-15)</name>
    <name type="common">Kentucky bluegrass fungus</name>
    <name type="synonym">Magnaporthe poae</name>
    <dbReference type="NCBI Taxonomy" id="644358"/>
    <lineage>
        <taxon>Eukaryota</taxon>
        <taxon>Fungi</taxon>
        <taxon>Dikarya</taxon>
        <taxon>Ascomycota</taxon>
        <taxon>Pezizomycotina</taxon>
        <taxon>Sordariomycetes</taxon>
        <taxon>Sordariomycetidae</taxon>
        <taxon>Magnaporthales</taxon>
        <taxon>Magnaporthaceae</taxon>
        <taxon>Magnaporthiopsis</taxon>
    </lineage>
</organism>
<reference evidence="8" key="4">
    <citation type="journal article" date="2015" name="G3 (Bethesda)">
        <title>Genome sequences of three phytopathogenic species of the Magnaporthaceae family of fungi.</title>
        <authorList>
            <person name="Okagaki L.H."/>
            <person name="Nunes C.C."/>
            <person name="Sailsbery J."/>
            <person name="Clay B."/>
            <person name="Brown D."/>
            <person name="John T."/>
            <person name="Oh Y."/>
            <person name="Young N."/>
            <person name="Fitzgerald M."/>
            <person name="Haas B.J."/>
            <person name="Zeng Q."/>
            <person name="Young S."/>
            <person name="Adiconis X."/>
            <person name="Fan L."/>
            <person name="Levin J.Z."/>
            <person name="Mitchell T.K."/>
            <person name="Okubara P.A."/>
            <person name="Farman M.L."/>
            <person name="Kohn L.M."/>
            <person name="Birren B."/>
            <person name="Ma L.-J."/>
            <person name="Dean R.A."/>
        </authorList>
    </citation>
    <scope>NUCLEOTIDE SEQUENCE</scope>
    <source>
        <strain evidence="8">ATCC 64411 / 73-15</strain>
    </source>
</reference>
<feature type="region of interest" description="Disordered" evidence="5">
    <location>
        <begin position="156"/>
        <end position="179"/>
    </location>
</feature>
<dbReference type="InterPro" id="IPR011057">
    <property type="entry name" value="Mss4-like_sf"/>
</dbReference>
<dbReference type="InterPro" id="IPR006913">
    <property type="entry name" value="CENP-V/GFA"/>
</dbReference>
<dbReference type="GO" id="GO:0016846">
    <property type="term" value="F:carbon-sulfur lyase activity"/>
    <property type="evidence" value="ECO:0007669"/>
    <property type="project" value="InterPro"/>
</dbReference>
<evidence type="ECO:0000256" key="3">
    <source>
        <dbReference type="ARBA" id="ARBA00022833"/>
    </source>
</evidence>
<dbReference type="VEuPathDB" id="FungiDB:MAPG_09395"/>
<accession>A0A0C4E9U5</accession>
<evidence type="ECO:0000313" key="9">
    <source>
        <dbReference type="Proteomes" id="UP000011715"/>
    </source>
</evidence>
<protein>
    <recommendedName>
        <fullName evidence="6">CENP-V/GFA domain-containing protein</fullName>
    </recommendedName>
</protein>
<evidence type="ECO:0000256" key="2">
    <source>
        <dbReference type="ARBA" id="ARBA00022723"/>
    </source>
</evidence>
<reference evidence="8" key="5">
    <citation type="submission" date="2015-06" db="UniProtKB">
        <authorList>
            <consortium name="EnsemblFungi"/>
        </authorList>
    </citation>
    <scope>IDENTIFICATION</scope>
    <source>
        <strain evidence="8">ATCC 64411</strain>
    </source>
</reference>
<evidence type="ECO:0000256" key="1">
    <source>
        <dbReference type="ARBA" id="ARBA00005495"/>
    </source>
</evidence>
<feature type="domain" description="CENP-V/GFA" evidence="6">
    <location>
        <begin position="11"/>
        <end position="132"/>
    </location>
</feature>
<dbReference type="AlphaFoldDB" id="A0A0C4E9U5"/>
<dbReference type="EnsemblFungi" id="MAPG_09395T0">
    <property type="protein sequence ID" value="MAPG_09395T0"/>
    <property type="gene ID" value="MAPG_09395"/>
</dbReference>
<dbReference type="EMBL" id="ADBL01002399">
    <property type="status" value="NOT_ANNOTATED_CDS"/>
    <property type="molecule type" value="Genomic_DNA"/>
</dbReference>
<dbReference type="GO" id="GO:0046872">
    <property type="term" value="F:metal ion binding"/>
    <property type="evidence" value="ECO:0007669"/>
    <property type="project" value="UniProtKB-KW"/>
</dbReference>
<evidence type="ECO:0000313" key="8">
    <source>
        <dbReference type="EnsemblFungi" id="MAPG_09395T0"/>
    </source>
</evidence>
<comment type="similarity">
    <text evidence="1">Belongs to the Gfa family.</text>
</comment>
<evidence type="ECO:0000259" key="6">
    <source>
        <dbReference type="PROSITE" id="PS51891"/>
    </source>
</evidence>
<gene>
    <name evidence="7" type="ORF">MAPG_09395</name>
</gene>